<accession>A0AAN8J3B8</accession>
<comment type="caution">
    <text evidence="2">The sequence shown here is derived from an EMBL/GenBank/DDBJ whole genome shotgun (WGS) entry which is preliminary data.</text>
</comment>
<feature type="compositionally biased region" description="Basic and acidic residues" evidence="1">
    <location>
        <begin position="228"/>
        <end position="245"/>
    </location>
</feature>
<dbReference type="Proteomes" id="UP001331761">
    <property type="component" value="Unassembled WGS sequence"/>
</dbReference>
<evidence type="ECO:0000256" key="1">
    <source>
        <dbReference type="SAM" id="MobiDB-lite"/>
    </source>
</evidence>
<keyword evidence="3" id="KW-1185">Reference proteome</keyword>
<protein>
    <submittedName>
        <fullName evidence="2">Uncharacterized protein</fullName>
    </submittedName>
</protein>
<proteinExistence type="predicted"/>
<gene>
    <name evidence="2" type="ORF">GCK32_009261</name>
</gene>
<dbReference type="AlphaFoldDB" id="A0AAN8J3B8"/>
<organism evidence="2 3">
    <name type="scientific">Trichostrongylus colubriformis</name>
    <name type="common">Black scour worm</name>
    <dbReference type="NCBI Taxonomy" id="6319"/>
    <lineage>
        <taxon>Eukaryota</taxon>
        <taxon>Metazoa</taxon>
        <taxon>Ecdysozoa</taxon>
        <taxon>Nematoda</taxon>
        <taxon>Chromadorea</taxon>
        <taxon>Rhabditida</taxon>
        <taxon>Rhabditina</taxon>
        <taxon>Rhabditomorpha</taxon>
        <taxon>Strongyloidea</taxon>
        <taxon>Trichostrongylidae</taxon>
        <taxon>Trichostrongylus</taxon>
    </lineage>
</organism>
<feature type="region of interest" description="Disordered" evidence="1">
    <location>
        <begin position="225"/>
        <end position="273"/>
    </location>
</feature>
<evidence type="ECO:0000313" key="3">
    <source>
        <dbReference type="Proteomes" id="UP001331761"/>
    </source>
</evidence>
<feature type="compositionally biased region" description="Basic and acidic residues" evidence="1">
    <location>
        <begin position="264"/>
        <end position="273"/>
    </location>
</feature>
<evidence type="ECO:0000313" key="2">
    <source>
        <dbReference type="EMBL" id="KAK5984619.1"/>
    </source>
</evidence>
<name>A0AAN8J3B8_TRICO</name>
<sequence length="273" mass="31764">MELRKGFDLANVDQSKKQGELQEHVNNSVLSKQIRVLFMPNKDRCSVKDLVKKFLKEVVKYDVAEDITPLSWYKPAGTNGSTSSFRAEMSYSFWDHFVTKGRLNLAEYNRKHKSEIKIIRNQSNRHSDMENLSLYLRKRIREYCVEHDLAVPDVIVKGSYLIIKNKKNSNIMRFKSTLLSIILGWDYSDWHGSPIKTLLTPSELKSYEDGNIRWGSLKMESFSQLSSDVEKQGSSHHSENQDSSKMKSRKRDSNSQDSYVQKKARSEDHKRSF</sequence>
<dbReference type="EMBL" id="WIXE01002659">
    <property type="protein sequence ID" value="KAK5984619.1"/>
    <property type="molecule type" value="Genomic_DNA"/>
</dbReference>
<reference evidence="2 3" key="1">
    <citation type="submission" date="2019-10" db="EMBL/GenBank/DDBJ databases">
        <title>Assembly and Annotation for the nematode Trichostrongylus colubriformis.</title>
        <authorList>
            <person name="Martin J."/>
        </authorList>
    </citation>
    <scope>NUCLEOTIDE SEQUENCE [LARGE SCALE GENOMIC DNA]</scope>
    <source>
        <strain evidence="2">G859</strain>
        <tissue evidence="2">Whole worm</tissue>
    </source>
</reference>